<dbReference type="RefSeq" id="XP_070895374.1">
    <property type="nucleotide sequence ID" value="XM_071041271.1"/>
</dbReference>
<comment type="caution">
    <text evidence="2">The sequence shown here is derived from an EMBL/GenBank/DDBJ whole genome shotgun (WGS) entry which is preliminary data.</text>
</comment>
<dbReference type="Proteomes" id="UP001610444">
    <property type="component" value="Unassembled WGS sequence"/>
</dbReference>
<keyword evidence="1" id="KW-0472">Membrane</keyword>
<dbReference type="EMBL" id="JBFXLR010000048">
    <property type="protein sequence ID" value="KAL2843007.1"/>
    <property type="molecule type" value="Genomic_DNA"/>
</dbReference>
<gene>
    <name evidence="2" type="ORF">BJX68DRAFT_244225</name>
</gene>
<organism evidence="2 3">
    <name type="scientific">Aspergillus pseudodeflectus</name>
    <dbReference type="NCBI Taxonomy" id="176178"/>
    <lineage>
        <taxon>Eukaryota</taxon>
        <taxon>Fungi</taxon>
        <taxon>Dikarya</taxon>
        <taxon>Ascomycota</taxon>
        <taxon>Pezizomycotina</taxon>
        <taxon>Eurotiomycetes</taxon>
        <taxon>Eurotiomycetidae</taxon>
        <taxon>Eurotiales</taxon>
        <taxon>Aspergillaceae</taxon>
        <taxon>Aspergillus</taxon>
        <taxon>Aspergillus subgen. Nidulantes</taxon>
    </lineage>
</organism>
<keyword evidence="1" id="KW-0812">Transmembrane</keyword>
<accession>A0ABR4JSJ1</accession>
<proteinExistence type="predicted"/>
<name>A0ABR4JSJ1_9EURO</name>
<keyword evidence="1" id="KW-1133">Transmembrane helix</keyword>
<feature type="transmembrane region" description="Helical" evidence="1">
    <location>
        <begin position="12"/>
        <end position="29"/>
    </location>
</feature>
<sequence length="88" mass="9806">MAPKCSPKKSRTAIMLDVVGVAIILNSAVELRVCLAQMAQICLRVNRLCDALYQLGGKIKESHLDHYQLDLAMVNDLEEPKPLFPVRT</sequence>
<evidence type="ECO:0000313" key="2">
    <source>
        <dbReference type="EMBL" id="KAL2843007.1"/>
    </source>
</evidence>
<evidence type="ECO:0008006" key="4">
    <source>
        <dbReference type="Google" id="ProtNLM"/>
    </source>
</evidence>
<keyword evidence="3" id="KW-1185">Reference proteome</keyword>
<reference evidence="2 3" key="1">
    <citation type="submission" date="2024-07" db="EMBL/GenBank/DDBJ databases">
        <title>Section-level genome sequencing and comparative genomics of Aspergillus sections Usti and Cavernicolus.</title>
        <authorList>
            <consortium name="Lawrence Berkeley National Laboratory"/>
            <person name="Nybo J.L."/>
            <person name="Vesth T.C."/>
            <person name="Theobald S."/>
            <person name="Frisvad J.C."/>
            <person name="Larsen T.O."/>
            <person name="Kjaerboelling I."/>
            <person name="Rothschild-Mancinelli K."/>
            <person name="Lyhne E.K."/>
            <person name="Kogle M.E."/>
            <person name="Barry K."/>
            <person name="Clum A."/>
            <person name="Na H."/>
            <person name="Ledsgaard L."/>
            <person name="Lin J."/>
            <person name="Lipzen A."/>
            <person name="Kuo A."/>
            <person name="Riley R."/>
            <person name="Mondo S."/>
            <person name="LaButti K."/>
            <person name="Haridas S."/>
            <person name="Pangalinan J."/>
            <person name="Salamov A.A."/>
            <person name="Simmons B.A."/>
            <person name="Magnuson J.K."/>
            <person name="Chen J."/>
            <person name="Drula E."/>
            <person name="Henrissat B."/>
            <person name="Wiebenga A."/>
            <person name="Lubbers R.J."/>
            <person name="Gomes A.C."/>
            <person name="Macurrencykelacurrency M.R."/>
            <person name="Stajich J."/>
            <person name="Grigoriev I.V."/>
            <person name="Mortensen U.H."/>
            <person name="De vries R.P."/>
            <person name="Baker S.E."/>
            <person name="Andersen M.R."/>
        </authorList>
    </citation>
    <scope>NUCLEOTIDE SEQUENCE [LARGE SCALE GENOMIC DNA]</scope>
    <source>
        <strain evidence="2 3">CBS 756.74</strain>
    </source>
</reference>
<dbReference type="GeneID" id="98156435"/>
<evidence type="ECO:0000313" key="3">
    <source>
        <dbReference type="Proteomes" id="UP001610444"/>
    </source>
</evidence>
<protein>
    <recommendedName>
        <fullName evidence="4">Fungal N-terminal domain-containing protein</fullName>
    </recommendedName>
</protein>
<evidence type="ECO:0000256" key="1">
    <source>
        <dbReference type="SAM" id="Phobius"/>
    </source>
</evidence>
<feature type="non-terminal residue" evidence="2">
    <location>
        <position position="88"/>
    </location>
</feature>